<feature type="chain" id="PRO_5042075438" evidence="3">
    <location>
        <begin position="26"/>
        <end position="272"/>
    </location>
</feature>
<feature type="signal peptide" evidence="3">
    <location>
        <begin position="1"/>
        <end position="25"/>
    </location>
</feature>
<evidence type="ECO:0000259" key="4">
    <source>
        <dbReference type="SMART" id="SM00062"/>
    </source>
</evidence>
<evidence type="ECO:0000313" key="6">
    <source>
        <dbReference type="Proteomes" id="UP000251617"/>
    </source>
</evidence>
<evidence type="ECO:0000256" key="2">
    <source>
        <dbReference type="ARBA" id="ARBA00022729"/>
    </source>
</evidence>
<dbReference type="PANTHER" id="PTHR35936">
    <property type="entry name" value="MEMBRANE-BOUND LYTIC MUREIN TRANSGLYCOSYLASE F"/>
    <property type="match status" value="1"/>
</dbReference>
<dbReference type="Gene3D" id="3.40.190.10">
    <property type="entry name" value="Periplasmic binding protein-like II"/>
    <property type="match status" value="2"/>
</dbReference>
<evidence type="ECO:0000256" key="3">
    <source>
        <dbReference type="SAM" id="SignalP"/>
    </source>
</evidence>
<dbReference type="InterPro" id="IPR001638">
    <property type="entry name" value="Solute-binding_3/MltF_N"/>
</dbReference>
<protein>
    <submittedName>
        <fullName evidence="5">Amino acid ABC transporter substrate-binding protein</fullName>
    </submittedName>
</protein>
<feature type="domain" description="Solute-binding protein family 3/N-terminal" evidence="4">
    <location>
        <begin position="31"/>
        <end position="261"/>
    </location>
</feature>
<dbReference type="AlphaFoldDB" id="A0AAD0L7Z0"/>
<reference evidence="5 6" key="1">
    <citation type="submission" date="2018-06" db="EMBL/GenBank/DDBJ databases">
        <title>The genome of Pseudomonas putida NX-1, a lignin degrader.</title>
        <authorList>
            <person name="Xu Z."/>
        </authorList>
    </citation>
    <scope>NUCLEOTIDE SEQUENCE [LARGE SCALE GENOMIC DNA]</scope>
    <source>
        <strain evidence="5 6">NX-1</strain>
    </source>
</reference>
<dbReference type="PANTHER" id="PTHR35936:SF6">
    <property type="entry name" value="AMINO ACID ABC TRANSPORTER SUBSTRATE-BINDING PAAT FAMILY PROTEIN"/>
    <property type="match status" value="1"/>
</dbReference>
<name>A0AAD0L7Z0_PSEPU</name>
<keyword evidence="2 3" id="KW-0732">Signal</keyword>
<dbReference type="SMART" id="SM00062">
    <property type="entry name" value="PBPb"/>
    <property type="match status" value="1"/>
</dbReference>
<dbReference type="Pfam" id="PF00497">
    <property type="entry name" value="SBP_bac_3"/>
    <property type="match status" value="1"/>
</dbReference>
<dbReference type="EMBL" id="CP030750">
    <property type="protein sequence ID" value="AXA25391.1"/>
    <property type="molecule type" value="Genomic_DNA"/>
</dbReference>
<dbReference type="SUPFAM" id="SSF53850">
    <property type="entry name" value="Periplasmic binding protein-like II"/>
    <property type="match status" value="1"/>
</dbReference>
<gene>
    <name evidence="5" type="ORF">C1S65_15160</name>
</gene>
<organism evidence="5 6">
    <name type="scientific">Pseudomonas putida</name>
    <name type="common">Arthrobacter siderocapsulatus</name>
    <dbReference type="NCBI Taxonomy" id="303"/>
    <lineage>
        <taxon>Bacteria</taxon>
        <taxon>Pseudomonadati</taxon>
        <taxon>Pseudomonadota</taxon>
        <taxon>Gammaproteobacteria</taxon>
        <taxon>Pseudomonadales</taxon>
        <taxon>Pseudomonadaceae</taxon>
        <taxon>Pseudomonas</taxon>
    </lineage>
</organism>
<dbReference type="Proteomes" id="UP000251617">
    <property type="component" value="Chromosome"/>
</dbReference>
<accession>A0AAD0L7Z0</accession>
<sequence length="272" mass="30653">MIERRSCRALLLSLTFAVLPQVALAVDDCTRLTATGNPEYPPYLWRDPQDPQHLVGANADLLKYMAGELGLDVEVKYSGPWGRAQEEVRTGRVDLLAGYFLTRARQNEVNFIEPPFLHTPSVVWVRSDSAFAYKGWDDLRGLKGGVLVNNSHGEQFDEFARTNLNLEAVPGARQAFEKLLHKRSDYVIFEQFPGMALARVLKVDEQVQVLEPPVSSEGLYLAMSHDSPCNRPQLREQLAAKMREIVSSDLPQRLVARNLALWRQQQENVAAP</sequence>
<proteinExistence type="inferred from homology"/>
<evidence type="ECO:0000256" key="1">
    <source>
        <dbReference type="ARBA" id="ARBA00010333"/>
    </source>
</evidence>
<comment type="similarity">
    <text evidence="1">Belongs to the bacterial solute-binding protein 3 family.</text>
</comment>
<evidence type="ECO:0000313" key="5">
    <source>
        <dbReference type="EMBL" id="AXA25391.1"/>
    </source>
</evidence>
<dbReference type="RefSeq" id="WP_112898480.1">
    <property type="nucleotide sequence ID" value="NZ_CP030750.1"/>
</dbReference>